<comment type="catalytic activity">
    <reaction evidence="1">
        <text>[protein]-peptidylproline (omega=180) = [protein]-peptidylproline (omega=0)</text>
        <dbReference type="Rhea" id="RHEA:16237"/>
        <dbReference type="Rhea" id="RHEA-COMP:10747"/>
        <dbReference type="Rhea" id="RHEA-COMP:10748"/>
        <dbReference type="ChEBI" id="CHEBI:83833"/>
        <dbReference type="ChEBI" id="CHEBI:83834"/>
        <dbReference type="EC" id="5.2.1.8"/>
    </reaction>
</comment>
<evidence type="ECO:0000313" key="8">
    <source>
        <dbReference type="EMBL" id="RSK81375.1"/>
    </source>
</evidence>
<dbReference type="EMBL" id="RWHX01000017">
    <property type="protein sequence ID" value="RSK81375.1"/>
    <property type="molecule type" value="Genomic_DNA"/>
</dbReference>
<dbReference type="Gene3D" id="1.10.8.1040">
    <property type="match status" value="1"/>
</dbReference>
<dbReference type="KEGG" id="papi:SG18_21570"/>
<evidence type="ECO:0000313" key="10">
    <source>
        <dbReference type="Proteomes" id="UP000270216"/>
    </source>
</evidence>
<dbReference type="Pfam" id="PF00639">
    <property type="entry name" value="Rotamase"/>
    <property type="match status" value="1"/>
</dbReference>
<evidence type="ECO:0000256" key="2">
    <source>
        <dbReference type="ARBA" id="ARBA00007656"/>
    </source>
</evidence>
<name>A0A0B5FHE1_9BURK</name>
<keyword evidence="5 9" id="KW-0413">Isomerase</keyword>
<proteinExistence type="inferred from homology"/>
<keyword evidence="10" id="KW-1185">Reference proteome</keyword>
<keyword evidence="4 5" id="KW-0697">Rotamase</keyword>
<dbReference type="Gene3D" id="3.10.50.40">
    <property type="match status" value="1"/>
</dbReference>
<organism evidence="9 11">
    <name type="scientific">Pandoraea apista</name>
    <dbReference type="NCBI Taxonomy" id="93218"/>
    <lineage>
        <taxon>Bacteria</taxon>
        <taxon>Pseudomonadati</taxon>
        <taxon>Pseudomonadota</taxon>
        <taxon>Betaproteobacteria</taxon>
        <taxon>Burkholderiales</taxon>
        <taxon>Burkholderiaceae</taxon>
        <taxon>Pandoraea</taxon>
    </lineage>
</organism>
<keyword evidence="6" id="KW-0732">Signal</keyword>
<dbReference type="OrthoDB" id="14196at2"/>
<dbReference type="STRING" id="93218.XM39_21755"/>
<evidence type="ECO:0000256" key="3">
    <source>
        <dbReference type="ARBA" id="ARBA00013194"/>
    </source>
</evidence>
<dbReference type="AlphaFoldDB" id="A0A0B5FHE1"/>
<feature type="domain" description="PpiC" evidence="7">
    <location>
        <begin position="134"/>
        <end position="225"/>
    </location>
</feature>
<dbReference type="Proteomes" id="UP000364291">
    <property type="component" value="Unassembled WGS sequence"/>
</dbReference>
<comment type="similarity">
    <text evidence="2">Belongs to the PpiC/parvulin rotamase family.</text>
</comment>
<dbReference type="GO" id="GO:0003755">
    <property type="term" value="F:peptidyl-prolyl cis-trans isomerase activity"/>
    <property type="evidence" value="ECO:0007669"/>
    <property type="project" value="UniProtKB-KW"/>
</dbReference>
<gene>
    <name evidence="8" type="ORF">EJE83_11740</name>
    <name evidence="9" type="ORF">PAP18089_02348</name>
</gene>
<dbReference type="SUPFAM" id="SSF54534">
    <property type="entry name" value="FKBP-like"/>
    <property type="match status" value="1"/>
</dbReference>
<reference evidence="8 10" key="1">
    <citation type="submission" date="2018-12" db="EMBL/GenBank/DDBJ databases">
        <title>Whole genome sequence of a Pandoraea apista isolate from a patient with cystic fibrosis.</title>
        <authorList>
            <person name="Kenna D.T."/>
            <person name="Turton J.F."/>
        </authorList>
    </citation>
    <scope>NUCLEOTIDE SEQUENCE [LARGE SCALE GENOMIC DNA]</scope>
    <source>
        <strain evidence="8 10">Pa13324</strain>
    </source>
</reference>
<protein>
    <recommendedName>
        <fullName evidence="3">peptidylprolyl isomerase</fullName>
        <ecNumber evidence="3">5.2.1.8</ecNumber>
    </recommendedName>
</protein>
<accession>A0A0B5FHE1</accession>
<dbReference type="InterPro" id="IPR027304">
    <property type="entry name" value="Trigger_fact/SurA_dom_sf"/>
</dbReference>
<dbReference type="EC" id="5.2.1.8" evidence="3"/>
<evidence type="ECO:0000313" key="9">
    <source>
        <dbReference type="EMBL" id="VVG71373.1"/>
    </source>
</evidence>
<reference evidence="9 11" key="2">
    <citation type="submission" date="2019-08" db="EMBL/GenBank/DDBJ databases">
        <authorList>
            <person name="Peeters C."/>
        </authorList>
    </citation>
    <scope>NUCLEOTIDE SEQUENCE [LARGE SCALE GENOMIC DNA]</scope>
    <source>
        <strain evidence="9 11">LMG 18089</strain>
    </source>
</reference>
<evidence type="ECO:0000256" key="5">
    <source>
        <dbReference type="PROSITE-ProRule" id="PRU00278"/>
    </source>
</evidence>
<dbReference type="Proteomes" id="UP000270216">
    <property type="component" value="Unassembled WGS sequence"/>
</dbReference>
<evidence type="ECO:0000313" key="11">
    <source>
        <dbReference type="Proteomes" id="UP000364291"/>
    </source>
</evidence>
<sequence>MALKLARTALALGAAVSLTAVSLPVLAQNVAVVNGTPVPVARADAMVREMVRQGQPNSPQLQQQVREELVKREVLAQAAVSKGIATQPDVKAQLKLAEQGVLIRALIADFQKTSPVTDAEVQARYDQLKKQFGDKEYHARHILVPSEDTAKEIIAKLKGGAKFADLAKQYSKDPGSAQNGGDLDWSPANAYVPEFADALQKLQKGQYSQTPVKTQFGYHVIELDDTRDAQIPPLADVKPQLVQQMQEEKLQGFIEGLEKKAKIQ</sequence>
<dbReference type="SUPFAM" id="SSF109998">
    <property type="entry name" value="Triger factor/SurA peptide-binding domain-like"/>
    <property type="match status" value="1"/>
</dbReference>
<dbReference type="InterPro" id="IPR000297">
    <property type="entry name" value="PPIase_PpiC"/>
</dbReference>
<feature type="chain" id="PRO_5014508861" description="peptidylprolyl isomerase" evidence="6">
    <location>
        <begin position="28"/>
        <end position="264"/>
    </location>
</feature>
<evidence type="ECO:0000259" key="7">
    <source>
        <dbReference type="PROSITE" id="PS50198"/>
    </source>
</evidence>
<dbReference type="GeneID" id="47015034"/>
<dbReference type="InterPro" id="IPR046357">
    <property type="entry name" value="PPIase_dom_sf"/>
</dbReference>
<evidence type="ECO:0000256" key="4">
    <source>
        <dbReference type="ARBA" id="ARBA00023110"/>
    </source>
</evidence>
<dbReference type="InterPro" id="IPR050245">
    <property type="entry name" value="PrsA_foldase"/>
</dbReference>
<dbReference type="PROSITE" id="PS50198">
    <property type="entry name" value="PPIC_PPIASE_2"/>
    <property type="match status" value="1"/>
</dbReference>
<dbReference type="PANTHER" id="PTHR47245:SF2">
    <property type="entry name" value="PEPTIDYL-PROLYL CIS-TRANS ISOMERASE HP_0175-RELATED"/>
    <property type="match status" value="1"/>
</dbReference>
<evidence type="ECO:0000256" key="6">
    <source>
        <dbReference type="SAM" id="SignalP"/>
    </source>
</evidence>
<evidence type="ECO:0000256" key="1">
    <source>
        <dbReference type="ARBA" id="ARBA00000971"/>
    </source>
</evidence>
<dbReference type="EMBL" id="CABPSX010000004">
    <property type="protein sequence ID" value="VVG71373.1"/>
    <property type="molecule type" value="Genomic_DNA"/>
</dbReference>
<dbReference type="PANTHER" id="PTHR47245">
    <property type="entry name" value="PEPTIDYLPROLYL ISOMERASE"/>
    <property type="match status" value="1"/>
</dbReference>
<feature type="signal peptide" evidence="6">
    <location>
        <begin position="1"/>
        <end position="27"/>
    </location>
</feature>
<dbReference type="RefSeq" id="WP_042116227.1">
    <property type="nucleotide sequence ID" value="NZ_CABPSX010000004.1"/>
</dbReference>